<feature type="transmembrane region" description="Helical" evidence="15">
    <location>
        <begin position="235"/>
        <end position="257"/>
    </location>
</feature>
<dbReference type="GO" id="GO:0009279">
    <property type="term" value="C:cell outer membrane"/>
    <property type="evidence" value="ECO:0007669"/>
    <property type="project" value="UniProtKB-SubCell"/>
</dbReference>
<organism evidence="18 19">
    <name type="scientific">Candidatus Cryptobacteroides faecigallinarum</name>
    <dbReference type="NCBI Taxonomy" id="2840763"/>
    <lineage>
        <taxon>Bacteria</taxon>
        <taxon>Pseudomonadati</taxon>
        <taxon>Bacteroidota</taxon>
        <taxon>Bacteroidia</taxon>
        <taxon>Bacteroidales</taxon>
        <taxon>Candidatus Cryptobacteroides</taxon>
    </lineage>
</organism>
<evidence type="ECO:0000256" key="2">
    <source>
        <dbReference type="ARBA" id="ARBA00009450"/>
    </source>
</evidence>
<keyword evidence="5" id="KW-0762">Sugar transport</keyword>
<protein>
    <submittedName>
        <fullName evidence="18">Polysaccharide biosynthesis/export family protein</fullName>
    </submittedName>
</protein>
<keyword evidence="8" id="KW-0625">Polysaccharide transport</keyword>
<proteinExistence type="inferred from homology"/>
<evidence type="ECO:0000256" key="9">
    <source>
        <dbReference type="ARBA" id="ARBA00023065"/>
    </source>
</evidence>
<dbReference type="Pfam" id="PF22461">
    <property type="entry name" value="SLBB_2"/>
    <property type="match status" value="1"/>
</dbReference>
<dbReference type="PANTHER" id="PTHR33619">
    <property type="entry name" value="POLYSACCHARIDE EXPORT PROTEIN GFCE-RELATED"/>
    <property type="match status" value="1"/>
</dbReference>
<dbReference type="EMBL" id="JADIMD010000013">
    <property type="protein sequence ID" value="MBO8473863.1"/>
    <property type="molecule type" value="Genomic_DNA"/>
</dbReference>
<dbReference type="Gene3D" id="3.10.560.10">
    <property type="entry name" value="Outer membrane lipoprotein wza domain like"/>
    <property type="match status" value="1"/>
</dbReference>
<evidence type="ECO:0000256" key="1">
    <source>
        <dbReference type="ARBA" id="ARBA00004571"/>
    </source>
</evidence>
<keyword evidence="3" id="KW-0813">Transport</keyword>
<dbReference type="InterPro" id="IPR003715">
    <property type="entry name" value="Poly_export_N"/>
</dbReference>
<dbReference type="GO" id="GO:0015288">
    <property type="term" value="F:porin activity"/>
    <property type="evidence" value="ECO:0007669"/>
    <property type="project" value="UniProtKB-KW"/>
</dbReference>
<evidence type="ECO:0000256" key="3">
    <source>
        <dbReference type="ARBA" id="ARBA00022448"/>
    </source>
</evidence>
<dbReference type="Proteomes" id="UP000823757">
    <property type="component" value="Unassembled WGS sequence"/>
</dbReference>
<evidence type="ECO:0000259" key="16">
    <source>
        <dbReference type="Pfam" id="PF02563"/>
    </source>
</evidence>
<feature type="domain" description="SLBB" evidence="17">
    <location>
        <begin position="137"/>
        <end position="216"/>
    </location>
</feature>
<keyword evidence="12" id="KW-0564">Palmitate</keyword>
<keyword evidence="10" id="KW-0626">Porin</keyword>
<evidence type="ECO:0000256" key="15">
    <source>
        <dbReference type="SAM" id="Phobius"/>
    </source>
</evidence>
<keyword evidence="4" id="KW-1134">Transmembrane beta strand</keyword>
<comment type="subcellular location">
    <subcellularLocation>
        <location evidence="1">Cell outer membrane</location>
        <topology evidence="1">Multi-pass membrane protein</topology>
    </subcellularLocation>
</comment>
<evidence type="ECO:0000256" key="8">
    <source>
        <dbReference type="ARBA" id="ARBA00023047"/>
    </source>
</evidence>
<keyword evidence="7" id="KW-0732">Signal</keyword>
<keyword evidence="15" id="KW-1133">Transmembrane helix</keyword>
<reference evidence="18" key="1">
    <citation type="submission" date="2020-10" db="EMBL/GenBank/DDBJ databases">
        <authorList>
            <person name="Gilroy R."/>
        </authorList>
    </citation>
    <scope>NUCLEOTIDE SEQUENCE</scope>
    <source>
        <strain evidence="18">B1-13419</strain>
    </source>
</reference>
<evidence type="ECO:0000256" key="6">
    <source>
        <dbReference type="ARBA" id="ARBA00022692"/>
    </source>
</evidence>
<evidence type="ECO:0000256" key="7">
    <source>
        <dbReference type="ARBA" id="ARBA00022729"/>
    </source>
</evidence>
<dbReference type="PANTHER" id="PTHR33619:SF3">
    <property type="entry name" value="POLYSACCHARIDE EXPORT PROTEIN GFCE-RELATED"/>
    <property type="match status" value="1"/>
</dbReference>
<sequence>MLSILMLASCGQVKNIAYFQDKALDHPEEIDKHGGIVIQPKDMISIVVSSRNPELSTMFNLPVVSYQAGSEIVTSGGQQRLLGYVVDNDGYIDFPVLGTMKVAGMTRWELSEYIKDTLLKKGYLNDAVVTVEFMNFKVSVLGEVNHPGTYTIDGDKVTVLQALSLAGDLTIFGKRENVTVIREQDGERVFYNVDLCSVDMFSSPAYNLQQNDIVYVEPSEIKARQSTLDDKGLRMTSIVISSGSLLVSVATLLATLLTR</sequence>
<evidence type="ECO:0000259" key="17">
    <source>
        <dbReference type="Pfam" id="PF22461"/>
    </source>
</evidence>
<evidence type="ECO:0000256" key="4">
    <source>
        <dbReference type="ARBA" id="ARBA00022452"/>
    </source>
</evidence>
<dbReference type="InterPro" id="IPR049712">
    <property type="entry name" value="Poly_export"/>
</dbReference>
<name>A0A9D9ILK4_9BACT</name>
<reference evidence="18" key="2">
    <citation type="journal article" date="2021" name="PeerJ">
        <title>Extensive microbial diversity within the chicken gut microbiome revealed by metagenomics and culture.</title>
        <authorList>
            <person name="Gilroy R."/>
            <person name="Ravi A."/>
            <person name="Getino M."/>
            <person name="Pursley I."/>
            <person name="Horton D.L."/>
            <person name="Alikhan N.F."/>
            <person name="Baker D."/>
            <person name="Gharbi K."/>
            <person name="Hall N."/>
            <person name="Watson M."/>
            <person name="Adriaenssens E.M."/>
            <person name="Foster-Nyarko E."/>
            <person name="Jarju S."/>
            <person name="Secka A."/>
            <person name="Antonio M."/>
            <person name="Oren A."/>
            <person name="Chaudhuri R.R."/>
            <person name="La Ragione R."/>
            <person name="Hildebrand F."/>
            <person name="Pallen M.J."/>
        </authorList>
    </citation>
    <scope>NUCLEOTIDE SEQUENCE</scope>
    <source>
        <strain evidence="18">B1-13419</strain>
    </source>
</reference>
<evidence type="ECO:0000313" key="18">
    <source>
        <dbReference type="EMBL" id="MBO8473863.1"/>
    </source>
</evidence>
<feature type="domain" description="Polysaccharide export protein N-terminal" evidence="16">
    <location>
        <begin position="36"/>
        <end position="132"/>
    </location>
</feature>
<evidence type="ECO:0000256" key="11">
    <source>
        <dbReference type="ARBA" id="ARBA00023136"/>
    </source>
</evidence>
<keyword evidence="9" id="KW-0406">Ion transport</keyword>
<keyword evidence="6 15" id="KW-0812">Transmembrane</keyword>
<evidence type="ECO:0000256" key="5">
    <source>
        <dbReference type="ARBA" id="ARBA00022597"/>
    </source>
</evidence>
<gene>
    <name evidence="18" type="ORF">IAB91_01040</name>
</gene>
<keyword evidence="14" id="KW-0449">Lipoprotein</keyword>
<keyword evidence="11 15" id="KW-0472">Membrane</keyword>
<accession>A0A9D9ILK4</accession>
<evidence type="ECO:0000256" key="10">
    <source>
        <dbReference type="ARBA" id="ARBA00023114"/>
    </source>
</evidence>
<evidence type="ECO:0000313" key="19">
    <source>
        <dbReference type="Proteomes" id="UP000823757"/>
    </source>
</evidence>
<dbReference type="Pfam" id="PF02563">
    <property type="entry name" value="Poly_export"/>
    <property type="match status" value="1"/>
</dbReference>
<comment type="similarity">
    <text evidence="2">Belongs to the BexD/CtrA/VexA family.</text>
</comment>
<dbReference type="AlphaFoldDB" id="A0A9D9ILK4"/>
<dbReference type="GO" id="GO:0015159">
    <property type="term" value="F:polysaccharide transmembrane transporter activity"/>
    <property type="evidence" value="ECO:0007669"/>
    <property type="project" value="InterPro"/>
</dbReference>
<keyword evidence="13" id="KW-0998">Cell outer membrane</keyword>
<dbReference type="GO" id="GO:0046930">
    <property type="term" value="C:pore complex"/>
    <property type="evidence" value="ECO:0007669"/>
    <property type="project" value="UniProtKB-KW"/>
</dbReference>
<comment type="caution">
    <text evidence="18">The sequence shown here is derived from an EMBL/GenBank/DDBJ whole genome shotgun (WGS) entry which is preliminary data.</text>
</comment>
<evidence type="ECO:0000256" key="12">
    <source>
        <dbReference type="ARBA" id="ARBA00023139"/>
    </source>
</evidence>
<dbReference type="InterPro" id="IPR054765">
    <property type="entry name" value="SLBB_dom"/>
</dbReference>
<evidence type="ECO:0000256" key="14">
    <source>
        <dbReference type="ARBA" id="ARBA00023288"/>
    </source>
</evidence>
<dbReference type="GO" id="GO:0006811">
    <property type="term" value="P:monoatomic ion transport"/>
    <property type="evidence" value="ECO:0007669"/>
    <property type="project" value="UniProtKB-KW"/>
</dbReference>
<evidence type="ECO:0000256" key="13">
    <source>
        <dbReference type="ARBA" id="ARBA00023237"/>
    </source>
</evidence>